<organism evidence="2 3">
    <name type="scientific">Gluconacetobacter sacchari DSM 12717</name>
    <dbReference type="NCBI Taxonomy" id="1307940"/>
    <lineage>
        <taxon>Bacteria</taxon>
        <taxon>Pseudomonadati</taxon>
        <taxon>Pseudomonadota</taxon>
        <taxon>Alphaproteobacteria</taxon>
        <taxon>Acetobacterales</taxon>
        <taxon>Acetobacteraceae</taxon>
        <taxon>Gluconacetobacter</taxon>
    </lineage>
</organism>
<evidence type="ECO:0000313" key="2">
    <source>
        <dbReference type="EMBL" id="GBQ31493.1"/>
    </source>
</evidence>
<comment type="caution">
    <text evidence="2">The sequence shown here is derived from an EMBL/GenBank/DDBJ whole genome shotgun (WGS) entry which is preliminary data.</text>
</comment>
<sequence length="92" mass="9830">MLGVMRDFPVGPTQFSVASVGLVTYLQLLHFVTTEQDMVAAPFSVSGKGRSVFLAWRAGGGCVARADRHEGDGKRRDGSSACRKGTVSRGRD</sequence>
<evidence type="ECO:0000256" key="1">
    <source>
        <dbReference type="SAM" id="MobiDB-lite"/>
    </source>
</evidence>
<gene>
    <name evidence="2" type="ORF">AA12717_3786</name>
</gene>
<accession>A0ABQ0PFF3</accession>
<dbReference type="EMBL" id="BAQP01000445">
    <property type="protein sequence ID" value="GBQ31493.1"/>
    <property type="molecule type" value="Genomic_DNA"/>
</dbReference>
<reference evidence="2" key="1">
    <citation type="submission" date="2013-04" db="EMBL/GenBank/DDBJ databases">
        <title>The genome sequencing project of 58 acetic acid bacteria.</title>
        <authorList>
            <person name="Okamoto-Kainuma A."/>
            <person name="Ishikawa M."/>
            <person name="Umino S."/>
            <person name="Koizumi Y."/>
            <person name="Shiwa Y."/>
            <person name="Yoshikawa H."/>
            <person name="Matsutani M."/>
            <person name="Matsushita K."/>
        </authorList>
    </citation>
    <scope>NUCLEOTIDE SEQUENCE</scope>
    <source>
        <strain evidence="2">DSM 12717</strain>
    </source>
</reference>
<dbReference type="Proteomes" id="UP001060895">
    <property type="component" value="Unassembled WGS sequence"/>
</dbReference>
<proteinExistence type="predicted"/>
<name>A0ABQ0PFF3_9PROT</name>
<keyword evidence="3" id="KW-1185">Reference proteome</keyword>
<protein>
    <submittedName>
        <fullName evidence="2">Uncharacterized protein</fullName>
    </submittedName>
</protein>
<evidence type="ECO:0000313" key="3">
    <source>
        <dbReference type="Proteomes" id="UP001060895"/>
    </source>
</evidence>
<feature type="compositionally biased region" description="Basic and acidic residues" evidence="1">
    <location>
        <begin position="66"/>
        <end position="78"/>
    </location>
</feature>
<feature type="region of interest" description="Disordered" evidence="1">
    <location>
        <begin position="66"/>
        <end position="92"/>
    </location>
</feature>